<dbReference type="Pfam" id="PF00010">
    <property type="entry name" value="HLH"/>
    <property type="match status" value="1"/>
</dbReference>
<keyword evidence="6" id="KW-0175">Coiled coil</keyword>
<evidence type="ECO:0000256" key="2">
    <source>
        <dbReference type="ARBA" id="ARBA00023015"/>
    </source>
</evidence>
<dbReference type="AlphaFoldDB" id="A0A182ES56"/>
<accession>A0A182ES56</accession>
<dbReference type="InterPro" id="IPR036638">
    <property type="entry name" value="HLH_DNA-bd_sf"/>
</dbReference>
<evidence type="ECO:0000256" key="6">
    <source>
        <dbReference type="SAM" id="Coils"/>
    </source>
</evidence>
<dbReference type="GO" id="GO:0046983">
    <property type="term" value="F:protein dimerization activity"/>
    <property type="evidence" value="ECO:0007669"/>
    <property type="project" value="InterPro"/>
</dbReference>
<comment type="subcellular location">
    <subcellularLocation>
        <location evidence="1">Nucleus</location>
    </subcellularLocation>
</comment>
<dbReference type="GO" id="GO:0005634">
    <property type="term" value="C:nucleus"/>
    <property type="evidence" value="ECO:0007669"/>
    <property type="project" value="UniProtKB-SubCell"/>
</dbReference>
<dbReference type="OrthoDB" id="5778525at2759"/>
<dbReference type="PANTHER" id="PTHR15741:SF25">
    <property type="entry name" value="MAX-LIKE PROTEIN X"/>
    <property type="match status" value="1"/>
</dbReference>
<dbReference type="Proteomes" id="UP000271087">
    <property type="component" value="Unassembled WGS sequence"/>
</dbReference>
<dbReference type="PROSITE" id="PS50888">
    <property type="entry name" value="BHLH"/>
    <property type="match status" value="1"/>
</dbReference>
<keyword evidence="5" id="KW-0539">Nucleus</keyword>
<protein>
    <submittedName>
        <fullName evidence="10">BHLH domain-containing protein</fullName>
    </submittedName>
</protein>
<dbReference type="STRING" id="42157.A0A182ES56"/>
<evidence type="ECO:0000256" key="1">
    <source>
        <dbReference type="ARBA" id="ARBA00004123"/>
    </source>
</evidence>
<evidence type="ECO:0000256" key="3">
    <source>
        <dbReference type="ARBA" id="ARBA00023125"/>
    </source>
</evidence>
<gene>
    <name evidence="8" type="ORF">NOO_LOCUS10975</name>
</gene>
<dbReference type="GO" id="GO:0000981">
    <property type="term" value="F:DNA-binding transcription factor activity, RNA polymerase II-specific"/>
    <property type="evidence" value="ECO:0007669"/>
    <property type="project" value="TreeGrafter"/>
</dbReference>
<dbReference type="WBParaSite" id="nOo.2.0.1.t10975-RA">
    <property type="protein sequence ID" value="nOo.2.0.1.t10975-RA"/>
    <property type="gene ID" value="nOo.2.0.1.g10975"/>
</dbReference>
<keyword evidence="2" id="KW-0805">Transcription regulation</keyword>
<evidence type="ECO:0000259" key="7">
    <source>
        <dbReference type="PROSITE" id="PS50888"/>
    </source>
</evidence>
<reference evidence="8 9" key="2">
    <citation type="submission" date="2018-08" db="EMBL/GenBank/DDBJ databases">
        <authorList>
            <person name="Laetsch R D."/>
            <person name="Stevens L."/>
            <person name="Kumar S."/>
            <person name="Blaxter L. M."/>
        </authorList>
    </citation>
    <scope>NUCLEOTIDE SEQUENCE [LARGE SCALE GENOMIC DNA]</scope>
</reference>
<evidence type="ECO:0000256" key="5">
    <source>
        <dbReference type="ARBA" id="ARBA00023242"/>
    </source>
</evidence>
<feature type="coiled-coil region" evidence="6">
    <location>
        <begin position="30"/>
        <end position="68"/>
    </location>
</feature>
<keyword evidence="4" id="KW-0804">Transcription</keyword>
<evidence type="ECO:0000313" key="10">
    <source>
        <dbReference type="WBParaSite" id="nOo.2.0.1.t10975-RA"/>
    </source>
</evidence>
<name>A0A182ES56_ONCOC</name>
<feature type="domain" description="BHLH" evidence="7">
    <location>
        <begin position="1"/>
        <end position="37"/>
    </location>
</feature>
<sequence length="135" mass="15266">IGYQELKELIPPSFSPVGCKTTNAAILFQAADYLNQLKKEEENLNETISQLTAQVSALELIAKQYENMAVNSCVSNRSSIQCQVMQTFLDSCFASFRRQVNVSSLQSVIETLLPWVEILDYDKISRDTLNAVYKY</sequence>
<dbReference type="InterPro" id="IPR052207">
    <property type="entry name" value="Max-like/E-box_TFs"/>
</dbReference>
<dbReference type="PANTHER" id="PTHR15741">
    <property type="entry name" value="BASIC HELIX-LOOP-HELIX ZIP TRANSCRIPTION FACTOR"/>
    <property type="match status" value="1"/>
</dbReference>
<dbReference type="Gene3D" id="4.10.280.10">
    <property type="entry name" value="Helix-loop-helix DNA-binding domain"/>
    <property type="match status" value="1"/>
</dbReference>
<organism evidence="10">
    <name type="scientific">Onchocerca ochengi</name>
    <name type="common">Filarial nematode worm</name>
    <dbReference type="NCBI Taxonomy" id="42157"/>
    <lineage>
        <taxon>Eukaryota</taxon>
        <taxon>Metazoa</taxon>
        <taxon>Ecdysozoa</taxon>
        <taxon>Nematoda</taxon>
        <taxon>Chromadorea</taxon>
        <taxon>Rhabditida</taxon>
        <taxon>Spirurina</taxon>
        <taxon>Spiruromorpha</taxon>
        <taxon>Filarioidea</taxon>
        <taxon>Onchocercidae</taxon>
        <taxon>Onchocerca</taxon>
    </lineage>
</organism>
<keyword evidence="9" id="KW-1185">Reference proteome</keyword>
<reference evidence="10" key="1">
    <citation type="submission" date="2016-06" db="UniProtKB">
        <authorList>
            <consortium name="WormBaseParasite"/>
        </authorList>
    </citation>
    <scope>IDENTIFICATION</scope>
</reference>
<dbReference type="SUPFAM" id="SSF47459">
    <property type="entry name" value="HLH, helix-loop-helix DNA-binding domain"/>
    <property type="match status" value="1"/>
</dbReference>
<evidence type="ECO:0000313" key="9">
    <source>
        <dbReference type="Proteomes" id="UP000271087"/>
    </source>
</evidence>
<proteinExistence type="predicted"/>
<dbReference type="GO" id="GO:0000978">
    <property type="term" value="F:RNA polymerase II cis-regulatory region sequence-specific DNA binding"/>
    <property type="evidence" value="ECO:0007669"/>
    <property type="project" value="TreeGrafter"/>
</dbReference>
<evidence type="ECO:0000313" key="8">
    <source>
        <dbReference type="EMBL" id="VDM94702.1"/>
    </source>
</evidence>
<dbReference type="InterPro" id="IPR011598">
    <property type="entry name" value="bHLH_dom"/>
</dbReference>
<keyword evidence="3" id="KW-0238">DNA-binding</keyword>
<evidence type="ECO:0000256" key="4">
    <source>
        <dbReference type="ARBA" id="ARBA00023163"/>
    </source>
</evidence>
<dbReference type="EMBL" id="UYRW01007005">
    <property type="protein sequence ID" value="VDM94702.1"/>
    <property type="molecule type" value="Genomic_DNA"/>
</dbReference>